<gene>
    <name evidence="3" type="ORF">EQG79_13180</name>
</gene>
<evidence type="ECO:0000313" key="3">
    <source>
        <dbReference type="EMBL" id="RYC69551.1"/>
    </source>
</evidence>
<dbReference type="RefSeq" id="WP_129601740.1">
    <property type="nucleotide sequence ID" value="NZ_SBLB01000003.1"/>
</dbReference>
<evidence type="ECO:0000256" key="1">
    <source>
        <dbReference type="ARBA" id="ARBA00010552"/>
    </source>
</evidence>
<organism evidence="3 4">
    <name type="scientific">Spirosoma sordidisoli</name>
    <dbReference type="NCBI Taxonomy" id="2502893"/>
    <lineage>
        <taxon>Bacteria</taxon>
        <taxon>Pseudomonadati</taxon>
        <taxon>Bacteroidota</taxon>
        <taxon>Cytophagia</taxon>
        <taxon>Cytophagales</taxon>
        <taxon>Cytophagaceae</taxon>
        <taxon>Spirosoma</taxon>
    </lineage>
</organism>
<dbReference type="EMBL" id="SBLB01000003">
    <property type="protein sequence ID" value="RYC69551.1"/>
    <property type="molecule type" value="Genomic_DNA"/>
</dbReference>
<dbReference type="GO" id="GO:0005829">
    <property type="term" value="C:cytosol"/>
    <property type="evidence" value="ECO:0007669"/>
    <property type="project" value="TreeGrafter"/>
</dbReference>
<dbReference type="Pfam" id="PF01042">
    <property type="entry name" value="Ribonuc_L-PSP"/>
    <property type="match status" value="1"/>
</dbReference>
<dbReference type="GO" id="GO:0019239">
    <property type="term" value="F:deaminase activity"/>
    <property type="evidence" value="ECO:0007669"/>
    <property type="project" value="TreeGrafter"/>
</dbReference>
<feature type="signal peptide" evidence="2">
    <location>
        <begin position="1"/>
        <end position="19"/>
    </location>
</feature>
<dbReference type="PANTHER" id="PTHR11803">
    <property type="entry name" value="2-IMINOBUTANOATE/2-IMINOPROPANOATE DEAMINASE RIDA"/>
    <property type="match status" value="1"/>
</dbReference>
<accession>A0A4Q2UP28</accession>
<keyword evidence="4" id="KW-1185">Reference proteome</keyword>
<feature type="chain" id="PRO_5020617928" evidence="2">
    <location>
        <begin position="20"/>
        <end position="148"/>
    </location>
</feature>
<evidence type="ECO:0000313" key="4">
    <source>
        <dbReference type="Proteomes" id="UP000290407"/>
    </source>
</evidence>
<proteinExistence type="inferred from homology"/>
<sequence length="148" mass="15686">MKKLFILLAGVLMSYGAQAQAPTTPQPGYIYKVEPGLPGKQVYVSGQRPFDGKGRLVGAGDLGVQTRQIFENLKAALGTVGMSLDNVTQVTYHIKDQAGQVSNLANQQISAVGASFFTAGLPKISDVKAIPQIVSDDVLIEVEVIAIK</sequence>
<dbReference type="AlphaFoldDB" id="A0A4Q2UP28"/>
<dbReference type="InterPro" id="IPR006175">
    <property type="entry name" value="YjgF/YER057c/UK114"/>
</dbReference>
<keyword evidence="2" id="KW-0732">Signal</keyword>
<reference evidence="3 4" key="1">
    <citation type="submission" date="2019-01" db="EMBL/GenBank/DDBJ databases">
        <title>Spirosoma flava sp. nov., a propanil-degrading bacterium isolated from herbicide-contaminated soil.</title>
        <authorList>
            <person name="Zhang L."/>
            <person name="Jiang J.-D."/>
        </authorList>
    </citation>
    <scope>NUCLEOTIDE SEQUENCE [LARGE SCALE GENOMIC DNA]</scope>
    <source>
        <strain evidence="3 4">TY50</strain>
    </source>
</reference>
<comment type="caution">
    <text evidence="3">The sequence shown here is derived from an EMBL/GenBank/DDBJ whole genome shotgun (WGS) entry which is preliminary data.</text>
</comment>
<name>A0A4Q2UP28_9BACT</name>
<dbReference type="Gene3D" id="3.30.1330.40">
    <property type="entry name" value="RutC-like"/>
    <property type="match status" value="1"/>
</dbReference>
<dbReference type="PANTHER" id="PTHR11803:SF58">
    <property type="entry name" value="PROTEIN HMF1-RELATED"/>
    <property type="match status" value="1"/>
</dbReference>
<protein>
    <submittedName>
        <fullName evidence="3">RidA family protein</fullName>
    </submittedName>
</protein>
<comment type="similarity">
    <text evidence="1">Belongs to the RutC family.</text>
</comment>
<dbReference type="SUPFAM" id="SSF55298">
    <property type="entry name" value="YjgF-like"/>
    <property type="match status" value="1"/>
</dbReference>
<dbReference type="InterPro" id="IPR035959">
    <property type="entry name" value="RutC-like_sf"/>
</dbReference>
<dbReference type="Proteomes" id="UP000290407">
    <property type="component" value="Unassembled WGS sequence"/>
</dbReference>
<evidence type="ECO:0000256" key="2">
    <source>
        <dbReference type="SAM" id="SignalP"/>
    </source>
</evidence>
<dbReference type="CDD" id="cd00448">
    <property type="entry name" value="YjgF_YER057c_UK114_family"/>
    <property type="match status" value="1"/>
</dbReference>